<dbReference type="SMART" id="SM00913">
    <property type="entry name" value="IBN_N"/>
    <property type="match status" value="1"/>
</dbReference>
<dbReference type="Proteomes" id="UP000186303">
    <property type="component" value="Chromosome 5"/>
</dbReference>
<reference evidence="7" key="1">
    <citation type="journal article" date="2017" name="Nucleic Acids Res.">
        <title>Proteogenomics produces comprehensive and highly accurate protein-coding gene annotation in a complete genome assembly of Malassezia sympodialis.</title>
        <authorList>
            <person name="Zhu Y."/>
            <person name="Engstroem P.G."/>
            <person name="Tellgren-Roth C."/>
            <person name="Baudo C.D."/>
            <person name="Kennell J.C."/>
            <person name="Sun S."/>
            <person name="Billmyre R.B."/>
            <person name="Schroeder M.S."/>
            <person name="Andersson A."/>
            <person name="Holm T."/>
            <person name="Sigurgeirsson B."/>
            <person name="Wu G."/>
            <person name="Sankaranarayanan S.R."/>
            <person name="Siddharthan R."/>
            <person name="Sanyal K."/>
            <person name="Lundeberg J."/>
            <person name="Nystedt B."/>
            <person name="Boekhout T."/>
            <person name="Dawson T.L. Jr."/>
            <person name="Heitman J."/>
            <person name="Scheynius A."/>
            <person name="Lehtioe J."/>
        </authorList>
    </citation>
    <scope>NUCLEOTIDE SEQUENCE [LARGE SCALE GENOMIC DNA]</scope>
    <source>
        <strain evidence="7">ATCC 42132</strain>
    </source>
</reference>
<gene>
    <name evidence="6" type="ORF">MSYG_3373</name>
</gene>
<evidence type="ECO:0000313" key="6">
    <source>
        <dbReference type="EMBL" id="SHO79024.1"/>
    </source>
</evidence>
<evidence type="ECO:0000256" key="4">
    <source>
        <dbReference type="ARBA" id="ARBA00023242"/>
    </source>
</evidence>
<name>A0A1M8AA06_MALS4</name>
<organism evidence="6 7">
    <name type="scientific">Malassezia sympodialis (strain ATCC 42132)</name>
    <name type="common">Atopic eczema-associated yeast</name>
    <dbReference type="NCBI Taxonomy" id="1230383"/>
    <lineage>
        <taxon>Eukaryota</taxon>
        <taxon>Fungi</taxon>
        <taxon>Dikarya</taxon>
        <taxon>Basidiomycota</taxon>
        <taxon>Ustilaginomycotina</taxon>
        <taxon>Malasseziomycetes</taxon>
        <taxon>Malasseziales</taxon>
        <taxon>Malasseziaceae</taxon>
        <taxon>Malassezia</taxon>
    </lineage>
</organism>
<dbReference type="PROSITE" id="PS50166">
    <property type="entry name" value="IMPORTIN_B_NT"/>
    <property type="match status" value="1"/>
</dbReference>
<dbReference type="GO" id="GO:0005635">
    <property type="term" value="C:nuclear envelope"/>
    <property type="evidence" value="ECO:0007669"/>
    <property type="project" value="TreeGrafter"/>
</dbReference>
<dbReference type="SUPFAM" id="SSF48371">
    <property type="entry name" value="ARM repeat"/>
    <property type="match status" value="1"/>
</dbReference>
<protein>
    <submittedName>
        <fullName evidence="6">Similar to S.cerevisiae protein KAP114 (Karyopherin, responsible for nuclear import of specific proteins)</fullName>
    </submittedName>
</protein>
<dbReference type="PANTHER" id="PTHR10997">
    <property type="entry name" value="IMPORTIN-7, 8, 11"/>
    <property type="match status" value="1"/>
</dbReference>
<evidence type="ECO:0000259" key="5">
    <source>
        <dbReference type="PROSITE" id="PS50166"/>
    </source>
</evidence>
<dbReference type="InterPro" id="IPR011989">
    <property type="entry name" value="ARM-like"/>
</dbReference>
<dbReference type="Gene3D" id="1.25.10.10">
    <property type="entry name" value="Leucine-rich Repeat Variant"/>
    <property type="match status" value="1"/>
</dbReference>
<dbReference type="OrthoDB" id="431626at2759"/>
<dbReference type="PANTHER" id="PTHR10997:SF9">
    <property type="entry name" value="IMPORTIN-9"/>
    <property type="match status" value="1"/>
</dbReference>
<dbReference type="AlphaFoldDB" id="A0A1M8AA06"/>
<dbReference type="InterPro" id="IPR056840">
    <property type="entry name" value="HEAT_IPO9_central"/>
</dbReference>
<feature type="domain" description="Importin N-terminal" evidence="5">
    <location>
        <begin position="22"/>
        <end position="113"/>
    </location>
</feature>
<keyword evidence="4" id="KW-0539">Nucleus</keyword>
<comment type="subcellular location">
    <subcellularLocation>
        <location evidence="1">Nucleus</location>
    </subcellularLocation>
</comment>
<dbReference type="GO" id="GO:0031267">
    <property type="term" value="F:small GTPase binding"/>
    <property type="evidence" value="ECO:0007669"/>
    <property type="project" value="InterPro"/>
</dbReference>
<evidence type="ECO:0000256" key="1">
    <source>
        <dbReference type="ARBA" id="ARBA00004123"/>
    </source>
</evidence>
<keyword evidence="7" id="KW-1185">Reference proteome</keyword>
<dbReference type="EMBL" id="LT671825">
    <property type="protein sequence ID" value="SHO79024.1"/>
    <property type="molecule type" value="Genomic_DNA"/>
</dbReference>
<dbReference type="OMA" id="NPDQYTI"/>
<dbReference type="GO" id="GO:0005829">
    <property type="term" value="C:cytosol"/>
    <property type="evidence" value="ECO:0007669"/>
    <property type="project" value="TreeGrafter"/>
</dbReference>
<dbReference type="InterPro" id="IPR001494">
    <property type="entry name" value="Importin-beta_N"/>
</dbReference>
<evidence type="ECO:0000313" key="7">
    <source>
        <dbReference type="Proteomes" id="UP000186303"/>
    </source>
</evidence>
<accession>A0A1M8AA06</accession>
<dbReference type="InterPro" id="IPR016024">
    <property type="entry name" value="ARM-type_fold"/>
</dbReference>
<keyword evidence="2" id="KW-0813">Transport</keyword>
<dbReference type="Pfam" id="PF25018">
    <property type="entry name" value="HEAT_IPO9_c"/>
    <property type="match status" value="1"/>
</dbReference>
<dbReference type="GO" id="GO:0006606">
    <property type="term" value="P:protein import into nucleus"/>
    <property type="evidence" value="ECO:0007669"/>
    <property type="project" value="TreeGrafter"/>
</dbReference>
<proteinExistence type="predicted"/>
<dbReference type="STRING" id="1230383.A0A1M8AA06"/>
<sequence>MDALVTCLGATLSAERAEREPAERMLTEHAYPRHDADGAFGLQLAQVLHTPSVPLALRQAAGIALKAYVNERWSIYFETFMRRAAAAGMASDAAVPPAIKAEIRGLLLASLGDAERKVRLLAAQLLSLIGSCDFPDQFPELLPALQRYLQAYTEQDARAPAQVHGAIQCLADLVQVELDENQLLVVAREFIPLLQELLSGSFGHVAPHVQARCVLVFRQCLTSLYMAKDTYPDTVQEAIARYLPPWLQAMQALLAPASLSSADWHDAVAWETLGLRREILRTLSVASRFKGVFAAAGPALLGTCLDLLQALVPLFAQTELDSVLAPPTPAEGDDDVASDVPALAIAAFTLLGDTLRAPSMRALLVQGGVGGEGTATDALHALLQLMRTYAQVTCDDEAAWETDADAFIEGDDEDHMGATLRTAAMDLLEQLLEDYPLPVLRVLRVALDSLAHTDRTEAAWWKPLEAQLLLLGSSHEAIEELVEERSDDSLLSIPAVLASVVLPHLAAPAPALLRGRCFVVGSQYASELPPELAQRLFHAALAAMRAPEDDAPLPLKLSAVRAIRNLGQRQPSITAPEAPALLSQLGSLLPHASGSALVLLLDAVEAAVPRDARALDPSTLQLVADAALATWRHHTSDPSVELSIASLLDALVRCPVPGSRALAVRACMAHTLPVLGSADDVGAPASAAALLRSVLSAAPADTDALDGVVPVYVPAAAAFLRTSDDPEAVLCIVQGMTTLLQKRAGELLAWHDEQGAPALQVLLRVLERLLLLDDESLCGMPLGTLLVTLFVQAGEALSPVMPALLHALVAKLAAAQTSTCVLALLFPVAYLVAEHTDAVLAQLQGTQLGDASALEVLVRVWLREVGHVHSWFVGNVHLLGLGQLLERGPPLLDEMRVDGDVLPKHDGGIVTRSRAKGVAQYAQVPASTKIMQALLRESAAAAPRVDLSSVPLDDGADEWDDDEPAIDLFQDLYGAGLLSDDLDEPDDAPLVDVPGTARIQALDRHAYVAHVWTRLAPARLAQAAAPLSAEERAALPH</sequence>
<evidence type="ECO:0000256" key="3">
    <source>
        <dbReference type="ARBA" id="ARBA00022927"/>
    </source>
</evidence>
<keyword evidence="3" id="KW-0653">Protein transport</keyword>
<dbReference type="VEuPathDB" id="FungiDB:MSYG_3373"/>
<evidence type="ECO:0000256" key="2">
    <source>
        <dbReference type="ARBA" id="ARBA00022448"/>
    </source>
</evidence>
<dbReference type="Pfam" id="PF03810">
    <property type="entry name" value="IBN_N"/>
    <property type="match status" value="1"/>
</dbReference>